<dbReference type="Proteomes" id="UP000555546">
    <property type="component" value="Unassembled WGS sequence"/>
</dbReference>
<dbReference type="RefSeq" id="WP_183646483.1">
    <property type="nucleotide sequence ID" value="NZ_JACIJG010000001.1"/>
</dbReference>
<gene>
    <name evidence="1" type="ORF">FHS76_000094</name>
</gene>
<dbReference type="AlphaFoldDB" id="A0A7W9ATI2"/>
<protein>
    <submittedName>
        <fullName evidence="1">Uncharacterized protein</fullName>
    </submittedName>
</protein>
<evidence type="ECO:0000313" key="1">
    <source>
        <dbReference type="EMBL" id="MBB5700256.1"/>
    </source>
</evidence>
<comment type="caution">
    <text evidence="1">The sequence shown here is derived from an EMBL/GenBank/DDBJ whole genome shotgun (WGS) entry which is preliminary data.</text>
</comment>
<reference evidence="1 2" key="1">
    <citation type="submission" date="2020-08" db="EMBL/GenBank/DDBJ databases">
        <title>Genomic Encyclopedia of Type Strains, Phase IV (KMG-IV): sequencing the most valuable type-strain genomes for metagenomic binning, comparative biology and taxonomic classification.</title>
        <authorList>
            <person name="Goeker M."/>
        </authorList>
    </citation>
    <scope>NUCLEOTIDE SEQUENCE [LARGE SCALE GENOMIC DNA]</scope>
    <source>
        <strain evidence="1 2">DSM 26944</strain>
    </source>
</reference>
<keyword evidence="2" id="KW-1185">Reference proteome</keyword>
<accession>A0A7W9ATI2</accession>
<evidence type="ECO:0000313" key="2">
    <source>
        <dbReference type="Proteomes" id="UP000555546"/>
    </source>
</evidence>
<sequence>MKLAPRNPTPGLTRLGIWLNLLGLFPWAHSIGSERASDIRSRPALSGGRKNHFRIIAYGEQIFRNRFDWRPACGILTSASSDIVIGQ</sequence>
<name>A0A7W9ATI2_9HYPH</name>
<proteinExistence type="predicted"/>
<organism evidence="1 2">
    <name type="scientific">Brucella daejeonensis</name>
    <dbReference type="NCBI Taxonomy" id="659015"/>
    <lineage>
        <taxon>Bacteria</taxon>
        <taxon>Pseudomonadati</taxon>
        <taxon>Pseudomonadota</taxon>
        <taxon>Alphaproteobacteria</taxon>
        <taxon>Hyphomicrobiales</taxon>
        <taxon>Brucellaceae</taxon>
        <taxon>Brucella/Ochrobactrum group</taxon>
        <taxon>Brucella</taxon>
    </lineage>
</organism>
<dbReference type="EMBL" id="JACIJG010000001">
    <property type="protein sequence ID" value="MBB5700256.1"/>
    <property type="molecule type" value="Genomic_DNA"/>
</dbReference>